<keyword evidence="1" id="KW-0472">Membrane</keyword>
<protein>
    <submittedName>
        <fullName evidence="2">Uncharacterized protein</fullName>
    </submittedName>
</protein>
<reference evidence="2" key="1">
    <citation type="journal article" date="2014" name="Front. Microbiol.">
        <title>High frequency of phylogenetically diverse reductive dehalogenase-homologous genes in deep subseafloor sedimentary metagenomes.</title>
        <authorList>
            <person name="Kawai M."/>
            <person name="Futagami T."/>
            <person name="Toyoda A."/>
            <person name="Takaki Y."/>
            <person name="Nishi S."/>
            <person name="Hori S."/>
            <person name="Arai W."/>
            <person name="Tsubouchi T."/>
            <person name="Morono Y."/>
            <person name="Uchiyama I."/>
            <person name="Ito T."/>
            <person name="Fujiyama A."/>
            <person name="Inagaki F."/>
            <person name="Takami H."/>
        </authorList>
    </citation>
    <scope>NUCLEOTIDE SEQUENCE</scope>
    <source>
        <strain evidence="2">Expedition CK06-06</strain>
    </source>
</reference>
<keyword evidence="1" id="KW-1133">Transmembrane helix</keyword>
<dbReference type="EMBL" id="BARS01037484">
    <property type="protein sequence ID" value="GAG26561.1"/>
    <property type="molecule type" value="Genomic_DNA"/>
</dbReference>
<feature type="transmembrane region" description="Helical" evidence="1">
    <location>
        <begin position="7"/>
        <end position="28"/>
    </location>
</feature>
<name>X0XNN9_9ZZZZ</name>
<proteinExistence type="predicted"/>
<accession>X0XNN9</accession>
<keyword evidence="1" id="KW-0812">Transmembrane</keyword>
<evidence type="ECO:0000256" key="1">
    <source>
        <dbReference type="SAM" id="Phobius"/>
    </source>
</evidence>
<gene>
    <name evidence="2" type="ORF">S01H1_57475</name>
</gene>
<feature type="non-terminal residue" evidence="2">
    <location>
        <position position="44"/>
    </location>
</feature>
<sequence length="44" mass="4890">MRFLRVIYVMGIAALIIALVIVGVEAFYPDPSSWQDSAVHARNV</sequence>
<comment type="caution">
    <text evidence="2">The sequence shown here is derived from an EMBL/GenBank/DDBJ whole genome shotgun (WGS) entry which is preliminary data.</text>
</comment>
<dbReference type="AlphaFoldDB" id="X0XNN9"/>
<organism evidence="2">
    <name type="scientific">marine sediment metagenome</name>
    <dbReference type="NCBI Taxonomy" id="412755"/>
    <lineage>
        <taxon>unclassified sequences</taxon>
        <taxon>metagenomes</taxon>
        <taxon>ecological metagenomes</taxon>
    </lineage>
</organism>
<evidence type="ECO:0000313" key="2">
    <source>
        <dbReference type="EMBL" id="GAG26561.1"/>
    </source>
</evidence>